<dbReference type="Gene3D" id="3.40.50.1000">
    <property type="entry name" value="HAD superfamily/HAD-like"/>
    <property type="match status" value="1"/>
</dbReference>
<organism evidence="1 2">
    <name type="scientific">Algivirga pacifica</name>
    <dbReference type="NCBI Taxonomy" id="1162670"/>
    <lineage>
        <taxon>Bacteria</taxon>
        <taxon>Pseudomonadati</taxon>
        <taxon>Bacteroidota</taxon>
        <taxon>Cytophagia</taxon>
        <taxon>Cytophagales</taxon>
        <taxon>Flammeovirgaceae</taxon>
        <taxon>Algivirga</taxon>
    </lineage>
</organism>
<gene>
    <name evidence="1" type="ORF">GCM10023331_00550</name>
</gene>
<dbReference type="SFLD" id="SFLDG01129">
    <property type="entry name" value="C1.5:_HAD__Beta-PGM__Phosphata"/>
    <property type="match status" value="1"/>
</dbReference>
<dbReference type="RefSeq" id="WP_345368403.1">
    <property type="nucleotide sequence ID" value="NZ_BAABJX010000001.1"/>
</dbReference>
<evidence type="ECO:0000313" key="2">
    <source>
        <dbReference type="Proteomes" id="UP001500298"/>
    </source>
</evidence>
<dbReference type="PANTHER" id="PTHR43611">
    <property type="entry name" value="ALPHA-D-GLUCOSE 1-PHOSPHATE PHOSPHATASE"/>
    <property type="match status" value="1"/>
</dbReference>
<keyword evidence="2" id="KW-1185">Reference proteome</keyword>
<dbReference type="InterPro" id="IPR006439">
    <property type="entry name" value="HAD-SF_hydro_IA"/>
</dbReference>
<dbReference type="Pfam" id="PF00702">
    <property type="entry name" value="Hydrolase"/>
    <property type="match status" value="1"/>
</dbReference>
<dbReference type="PANTHER" id="PTHR43611:SF3">
    <property type="entry name" value="FLAVIN MONONUCLEOTIDE HYDROLASE 1, CHLOROPLATIC"/>
    <property type="match status" value="1"/>
</dbReference>
<comment type="caution">
    <text evidence="1">The sequence shown here is derived from an EMBL/GenBank/DDBJ whole genome shotgun (WGS) entry which is preliminary data.</text>
</comment>
<dbReference type="PRINTS" id="PR00413">
    <property type="entry name" value="HADHALOGNASE"/>
</dbReference>
<dbReference type="SFLD" id="SFLDS00003">
    <property type="entry name" value="Haloacid_Dehalogenase"/>
    <property type="match status" value="1"/>
</dbReference>
<dbReference type="SUPFAM" id="SSF56784">
    <property type="entry name" value="HAD-like"/>
    <property type="match status" value="1"/>
</dbReference>
<sequence>MLEGIENIIFDLGGVILNLRYENSIERLSALTGKNVAEVYGQHQQIELFDLYETGNISSAAFRDGLRDLLKSPHLTDEAIDEAWNAMLLDLPPQRIHLIQELRKSRRVFLLSNTNAIHKEAFYQIFEETMGTDIGGFDSVFEKVYLSHEMGDRKPHPSIFQTVMEEQGLFPEKTLFIDDTEQHILGAQRTGLRTHHLQKGQTIEELFKGS</sequence>
<protein>
    <submittedName>
        <fullName evidence="1">HAD family phosphatase</fullName>
    </submittedName>
</protein>
<dbReference type="Proteomes" id="UP001500298">
    <property type="component" value="Unassembled WGS sequence"/>
</dbReference>
<dbReference type="InterPro" id="IPR023198">
    <property type="entry name" value="PGP-like_dom2"/>
</dbReference>
<evidence type="ECO:0000313" key="1">
    <source>
        <dbReference type="EMBL" id="GAA4820043.1"/>
    </source>
</evidence>
<dbReference type="Gene3D" id="1.10.150.240">
    <property type="entry name" value="Putative phosphatase, domain 2"/>
    <property type="match status" value="1"/>
</dbReference>
<dbReference type="CDD" id="cd02603">
    <property type="entry name" value="HAD_sEH-N_like"/>
    <property type="match status" value="1"/>
</dbReference>
<name>A0ABP9CYD3_9BACT</name>
<dbReference type="InterPro" id="IPR036412">
    <property type="entry name" value="HAD-like_sf"/>
</dbReference>
<dbReference type="InterPro" id="IPR023214">
    <property type="entry name" value="HAD_sf"/>
</dbReference>
<accession>A0ABP9CYD3</accession>
<proteinExistence type="predicted"/>
<reference evidence="2" key="1">
    <citation type="journal article" date="2019" name="Int. J. Syst. Evol. Microbiol.">
        <title>The Global Catalogue of Microorganisms (GCM) 10K type strain sequencing project: providing services to taxonomists for standard genome sequencing and annotation.</title>
        <authorList>
            <consortium name="The Broad Institute Genomics Platform"/>
            <consortium name="The Broad Institute Genome Sequencing Center for Infectious Disease"/>
            <person name="Wu L."/>
            <person name="Ma J."/>
        </authorList>
    </citation>
    <scope>NUCLEOTIDE SEQUENCE [LARGE SCALE GENOMIC DNA]</scope>
    <source>
        <strain evidence="2">JCM 18326</strain>
    </source>
</reference>
<dbReference type="EMBL" id="BAABJX010000001">
    <property type="protein sequence ID" value="GAA4820043.1"/>
    <property type="molecule type" value="Genomic_DNA"/>
</dbReference>
<dbReference type="NCBIfam" id="TIGR01509">
    <property type="entry name" value="HAD-SF-IA-v3"/>
    <property type="match status" value="1"/>
</dbReference>